<dbReference type="Pfam" id="PF00772">
    <property type="entry name" value="DnaB"/>
    <property type="match status" value="1"/>
</dbReference>
<dbReference type="InterPro" id="IPR016136">
    <property type="entry name" value="DNA_helicase_N/primase_C"/>
</dbReference>
<dbReference type="AlphaFoldDB" id="A0A3N4YXG8"/>
<evidence type="ECO:0000256" key="2">
    <source>
        <dbReference type="ARBA" id="ARBA00022515"/>
    </source>
</evidence>
<evidence type="ECO:0000256" key="11">
    <source>
        <dbReference type="ARBA" id="ARBA00044940"/>
    </source>
</evidence>
<dbReference type="SUPFAM" id="SSF48024">
    <property type="entry name" value="N-terminal domain of DnaB helicase"/>
    <property type="match status" value="1"/>
</dbReference>
<evidence type="ECO:0000259" key="17">
    <source>
        <dbReference type="PROSITE" id="PS51199"/>
    </source>
</evidence>
<dbReference type="NCBIfam" id="TIGR00665">
    <property type="entry name" value="DnaB"/>
    <property type="match status" value="1"/>
</dbReference>
<evidence type="ECO:0000256" key="1">
    <source>
        <dbReference type="ARBA" id="ARBA00008428"/>
    </source>
</evidence>
<comment type="function">
    <text evidence="11 14">The intein is an endonuclease.</text>
</comment>
<feature type="region of interest" description="Disordered" evidence="15">
    <location>
        <begin position="783"/>
        <end position="802"/>
    </location>
</feature>
<dbReference type="CDD" id="cd00984">
    <property type="entry name" value="DnaB_C"/>
    <property type="match status" value="1"/>
</dbReference>
<dbReference type="InterPro" id="IPR007869">
    <property type="entry name" value="Homing_endonuc_PI-Sce"/>
</dbReference>
<evidence type="ECO:0000256" key="4">
    <source>
        <dbReference type="ARBA" id="ARBA00022737"/>
    </source>
</evidence>
<dbReference type="PROSITE" id="PS51199">
    <property type="entry name" value="SF4_HELICASE"/>
    <property type="match status" value="1"/>
</dbReference>
<evidence type="ECO:0000256" key="6">
    <source>
        <dbReference type="ARBA" id="ARBA00022801"/>
    </source>
</evidence>
<keyword evidence="6 14" id="KW-0378">Hydrolase</keyword>
<dbReference type="SUPFAM" id="SSF52540">
    <property type="entry name" value="P-loop containing nucleoside triphosphate hydrolases"/>
    <property type="match status" value="1"/>
</dbReference>
<dbReference type="InterPro" id="IPR036185">
    <property type="entry name" value="DNA_heli_DnaB-like_N_sf"/>
</dbReference>
<dbReference type="Gene3D" id="3.40.50.300">
    <property type="entry name" value="P-loop containing nucleotide triphosphate hydrolases"/>
    <property type="match status" value="2"/>
</dbReference>
<evidence type="ECO:0000313" key="19">
    <source>
        <dbReference type="Proteomes" id="UP000280501"/>
    </source>
</evidence>
<dbReference type="Pfam" id="PF05204">
    <property type="entry name" value="Hom_end"/>
    <property type="match status" value="1"/>
</dbReference>
<evidence type="ECO:0000256" key="10">
    <source>
        <dbReference type="ARBA" id="ARBA00023235"/>
    </source>
</evidence>
<gene>
    <name evidence="18" type="ORF">EDD34_4025</name>
</gene>
<dbReference type="PRINTS" id="PR00379">
    <property type="entry name" value="INTEIN"/>
</dbReference>
<evidence type="ECO:0000256" key="15">
    <source>
        <dbReference type="SAM" id="MobiDB-lite"/>
    </source>
</evidence>
<dbReference type="RefSeq" id="WP_123816131.1">
    <property type="nucleotide sequence ID" value="NZ_RKQZ01000001.1"/>
</dbReference>
<evidence type="ECO:0000256" key="14">
    <source>
        <dbReference type="RuleBase" id="RU362085"/>
    </source>
</evidence>
<dbReference type="InterPro" id="IPR007692">
    <property type="entry name" value="DNA_helicase_DnaB"/>
</dbReference>
<evidence type="ECO:0000256" key="12">
    <source>
        <dbReference type="ARBA" id="ARBA00048954"/>
    </source>
</evidence>
<dbReference type="SUPFAM" id="SSF51294">
    <property type="entry name" value="Hedgehog/intein (Hint) domain"/>
    <property type="match status" value="1"/>
</dbReference>
<keyword evidence="9 14" id="KW-0238">DNA-binding</keyword>
<dbReference type="GO" id="GO:0005829">
    <property type="term" value="C:cytosol"/>
    <property type="evidence" value="ECO:0007669"/>
    <property type="project" value="TreeGrafter"/>
</dbReference>
<dbReference type="Gene3D" id="1.10.860.10">
    <property type="entry name" value="DNAb Helicase, Chain A"/>
    <property type="match status" value="1"/>
</dbReference>
<evidence type="ECO:0000256" key="7">
    <source>
        <dbReference type="ARBA" id="ARBA00022806"/>
    </source>
</evidence>
<feature type="domain" description="SF4 helicase" evidence="17">
    <location>
        <begin position="635"/>
        <end position="860"/>
    </location>
</feature>
<keyword evidence="4" id="KW-0677">Repeat</keyword>
<protein>
    <recommendedName>
        <fullName evidence="13 14">Replicative DNA helicase</fullName>
        <ecNumber evidence="13 14">5.6.2.3</ecNumber>
    </recommendedName>
</protein>
<dbReference type="GO" id="GO:0043139">
    <property type="term" value="F:5'-3' DNA helicase activity"/>
    <property type="evidence" value="ECO:0007669"/>
    <property type="project" value="UniProtKB-EC"/>
</dbReference>
<accession>A0A3N4YXG8</accession>
<dbReference type="PANTHER" id="PTHR30153">
    <property type="entry name" value="REPLICATIVE DNA HELICASE DNAB"/>
    <property type="match status" value="1"/>
</dbReference>
<keyword evidence="2 14" id="KW-0639">Primosome</keyword>
<dbReference type="EMBL" id="RKQZ01000001">
    <property type="protein sequence ID" value="RPF23340.1"/>
    <property type="molecule type" value="Genomic_DNA"/>
</dbReference>
<keyword evidence="5 14" id="KW-0547">Nucleotide-binding</keyword>
<dbReference type="InterPro" id="IPR007694">
    <property type="entry name" value="DNA_helicase_DnaB-like_C"/>
</dbReference>
<dbReference type="GO" id="GO:0006269">
    <property type="term" value="P:DNA replication, synthesis of primer"/>
    <property type="evidence" value="ECO:0007669"/>
    <property type="project" value="UniProtKB-UniRule"/>
</dbReference>
<dbReference type="FunFam" id="1.10.860.10:FF:000001">
    <property type="entry name" value="Replicative DNA helicase"/>
    <property type="match status" value="1"/>
</dbReference>
<dbReference type="Proteomes" id="UP000280501">
    <property type="component" value="Unassembled WGS sequence"/>
</dbReference>
<dbReference type="InterPro" id="IPR027434">
    <property type="entry name" value="Homing_endonucl"/>
</dbReference>
<dbReference type="PANTHER" id="PTHR30153:SF2">
    <property type="entry name" value="REPLICATIVE DNA HELICASE"/>
    <property type="match status" value="1"/>
</dbReference>
<dbReference type="GO" id="GO:0016887">
    <property type="term" value="F:ATP hydrolysis activity"/>
    <property type="evidence" value="ECO:0007669"/>
    <property type="project" value="RHEA"/>
</dbReference>
<feature type="region of interest" description="Disordered" evidence="15">
    <location>
        <begin position="1"/>
        <end position="21"/>
    </location>
</feature>
<dbReference type="SUPFAM" id="SSF55608">
    <property type="entry name" value="Homing endonucleases"/>
    <property type="match status" value="1"/>
</dbReference>
<proteinExistence type="inferred from homology"/>
<feature type="domain" description="DOD-type homing endonuclease" evidence="16">
    <location>
        <begin position="475"/>
        <end position="544"/>
    </location>
</feature>
<sequence length="860" mass="94082">MSIDELEAGYSGPGLDRTPPQDVAAEMSVLGGMLLSKDAIADVIEQIRGNDFYRPAHEQIYDAIIDLYGRGEPADAITVVAELNRRGELARVGGAPYLHDLMASVPTAANAGYYAKIVRERAILRRLVEAGTRIVQMGYSTDGGEVDDVVNNAQAEVYAVTERRASEDYLPLSEIIGPTFDEIDAAQGRGEGMVGVPTGYSDFDRLTNGLHSGQMIVVAARPAVGKALALDTPLPTPSGWTTMGEVAVGDELIAADGAPTRVVAATEVMAGRPCYEVEFDDGTVIVADAQHQWVTSTRAQRRKVKSGDTPDSAVRTTEQIASTVRCHTADQRANHSIATARPIALPSADLPIHPYALGVWLGDGTARRAEFTSADPEIAARVEALGYIAQAKGAPRGGTRTYNLLLPAPEPVVRDCIVCGKAFTPARATLRACGGSCAARSRGMRRRELPQCPDCGRPGWGFRRCQDCHDKNGTMGGRLRALGVLRNKHIPTVYLRASQSQRRDLLAGLLDSDGTVNPQGSVQITVTNHHLALGIRELVLSLGYRTGWSERIVKGRTEASSTAYTITFTTDDDVFRLERKRLVHKERRRPRTAKLTSRFIVGVRPVESVPVRCVEVEHPSHMYLASRSMVPTHNSVLGINVAGHAAIHHNQAAVIFSLEMSRNEITMRLLASEARVPLTRMRSGKMDDGDWQKLAATMGKISDAPLFIDDSPNMSLMEIRAKCRRLKQRHDLKLVVIDYLQLMTSGKRVESRQQEVSEFSRALKLLAKELEVPVIAISQLNRGPEQRGDKKPQMSDLRESGSIEQDADVVILLHREDAYEKESPRAGEADLIVAKHRNGPTDVITVAFQGHYQRFVDMQV</sequence>
<evidence type="ECO:0000256" key="9">
    <source>
        <dbReference type="ARBA" id="ARBA00023125"/>
    </source>
</evidence>
<dbReference type="Pfam" id="PF03796">
    <property type="entry name" value="DnaB_C"/>
    <property type="match status" value="2"/>
</dbReference>
<dbReference type="InterPro" id="IPR036844">
    <property type="entry name" value="Hint_dom_sf"/>
</dbReference>
<feature type="compositionally biased region" description="Basic and acidic residues" evidence="15">
    <location>
        <begin position="784"/>
        <end position="801"/>
    </location>
</feature>
<evidence type="ECO:0000313" key="18">
    <source>
        <dbReference type="EMBL" id="RPF23340.1"/>
    </source>
</evidence>
<dbReference type="GO" id="GO:1990077">
    <property type="term" value="C:primosome complex"/>
    <property type="evidence" value="ECO:0007669"/>
    <property type="project" value="UniProtKB-UniRule"/>
</dbReference>
<dbReference type="GO" id="GO:0004519">
    <property type="term" value="F:endonuclease activity"/>
    <property type="evidence" value="ECO:0007669"/>
    <property type="project" value="InterPro"/>
</dbReference>
<comment type="similarity">
    <text evidence="1 14">Belongs to the helicase family. DnaB subfamily.</text>
</comment>
<evidence type="ECO:0000256" key="3">
    <source>
        <dbReference type="ARBA" id="ARBA00022705"/>
    </source>
</evidence>
<keyword evidence="10" id="KW-0413">Isomerase</keyword>
<evidence type="ECO:0000259" key="16">
    <source>
        <dbReference type="PROSITE" id="PS50819"/>
    </source>
</evidence>
<dbReference type="GO" id="GO:0016539">
    <property type="term" value="P:intein-mediated protein splicing"/>
    <property type="evidence" value="ECO:0007669"/>
    <property type="project" value="InterPro"/>
</dbReference>
<comment type="catalytic activity">
    <reaction evidence="12 14">
        <text>ATP + H2O = ADP + phosphate + H(+)</text>
        <dbReference type="Rhea" id="RHEA:13065"/>
        <dbReference type="ChEBI" id="CHEBI:15377"/>
        <dbReference type="ChEBI" id="CHEBI:15378"/>
        <dbReference type="ChEBI" id="CHEBI:30616"/>
        <dbReference type="ChEBI" id="CHEBI:43474"/>
        <dbReference type="ChEBI" id="CHEBI:456216"/>
        <dbReference type="EC" id="5.6.2.3"/>
    </reaction>
</comment>
<dbReference type="PROSITE" id="PS50819">
    <property type="entry name" value="INTEIN_ENDONUCLEASE"/>
    <property type="match status" value="1"/>
</dbReference>
<dbReference type="SMART" id="SM00306">
    <property type="entry name" value="HintN"/>
    <property type="match status" value="1"/>
</dbReference>
<evidence type="ECO:0000256" key="5">
    <source>
        <dbReference type="ARBA" id="ARBA00022741"/>
    </source>
</evidence>
<organism evidence="18 19">
    <name type="scientific">Myceligenerans xiligouense</name>
    <dbReference type="NCBI Taxonomy" id="253184"/>
    <lineage>
        <taxon>Bacteria</taxon>
        <taxon>Bacillati</taxon>
        <taxon>Actinomycetota</taxon>
        <taxon>Actinomycetes</taxon>
        <taxon>Micrococcales</taxon>
        <taxon>Promicromonosporaceae</taxon>
        <taxon>Myceligenerans</taxon>
    </lineage>
</organism>
<dbReference type="GO" id="GO:0005524">
    <property type="term" value="F:ATP binding"/>
    <property type="evidence" value="ECO:0007669"/>
    <property type="project" value="UniProtKB-UniRule"/>
</dbReference>
<keyword evidence="8 14" id="KW-0067">ATP-binding</keyword>
<keyword evidence="3 14" id="KW-0235">DNA replication</keyword>
<dbReference type="InterPro" id="IPR004042">
    <property type="entry name" value="Intein_endonuc_central"/>
</dbReference>
<keyword evidence="19" id="KW-1185">Reference proteome</keyword>
<name>A0A3N4YXG8_9MICO</name>
<evidence type="ECO:0000256" key="13">
    <source>
        <dbReference type="NCBIfam" id="TIGR00665"/>
    </source>
</evidence>
<evidence type="ECO:0000256" key="8">
    <source>
        <dbReference type="ARBA" id="ARBA00022840"/>
    </source>
</evidence>
<dbReference type="InterPro" id="IPR007693">
    <property type="entry name" value="DNA_helicase_DnaB-like_N"/>
</dbReference>
<reference evidence="18 19" key="1">
    <citation type="submission" date="2018-11" db="EMBL/GenBank/DDBJ databases">
        <title>Sequencing the genomes of 1000 actinobacteria strains.</title>
        <authorList>
            <person name="Klenk H.-P."/>
        </authorList>
    </citation>
    <scope>NUCLEOTIDE SEQUENCE [LARGE SCALE GENOMIC DNA]</scope>
    <source>
        <strain evidence="18 19">DSM 15700</strain>
    </source>
</reference>
<keyword evidence="7 14" id="KW-0347">Helicase</keyword>
<comment type="caution">
    <text evidence="18">The sequence shown here is derived from an EMBL/GenBank/DDBJ whole genome shotgun (WGS) entry which is preliminary data.</text>
</comment>
<dbReference type="InterPro" id="IPR027417">
    <property type="entry name" value="P-loop_NTPase"/>
</dbReference>
<dbReference type="Gene3D" id="3.10.28.10">
    <property type="entry name" value="Homing endonucleases"/>
    <property type="match status" value="1"/>
</dbReference>
<comment type="function">
    <text evidence="14">The main replicative DNA helicase, it participates in initiation and elongation during chromosome replication. Travels ahead of the DNA replisome, separating dsDNA into templates for DNA synthesis. A processive ATP-dependent 5'-3' DNA helicase it has DNA-dependent ATPase activity.</text>
</comment>
<dbReference type="OrthoDB" id="9773982at2"/>
<dbReference type="EC" id="5.6.2.3" evidence="13 14"/>
<dbReference type="FunFam" id="3.40.50.300:FF:000351">
    <property type="entry name" value="Replicative DNA helicase"/>
    <property type="match status" value="1"/>
</dbReference>
<dbReference type="InterPro" id="IPR003587">
    <property type="entry name" value="Hint_dom_N"/>
</dbReference>
<dbReference type="GO" id="GO:0003677">
    <property type="term" value="F:DNA binding"/>
    <property type="evidence" value="ECO:0007669"/>
    <property type="project" value="UniProtKB-UniRule"/>
</dbReference>
<dbReference type="InterPro" id="IPR006142">
    <property type="entry name" value="INTEIN"/>
</dbReference>